<organism evidence="1 2">
    <name type="scientific">Marinactinospora thermotolerans DSM 45154</name>
    <dbReference type="NCBI Taxonomy" id="1122192"/>
    <lineage>
        <taxon>Bacteria</taxon>
        <taxon>Bacillati</taxon>
        <taxon>Actinomycetota</taxon>
        <taxon>Actinomycetes</taxon>
        <taxon>Streptosporangiales</taxon>
        <taxon>Nocardiopsidaceae</taxon>
        <taxon>Marinactinospora</taxon>
    </lineage>
</organism>
<evidence type="ECO:0000313" key="2">
    <source>
        <dbReference type="Proteomes" id="UP000190637"/>
    </source>
</evidence>
<dbReference type="EMBL" id="FUWS01000007">
    <property type="protein sequence ID" value="SKA19175.1"/>
    <property type="molecule type" value="Genomic_DNA"/>
</dbReference>
<accession>A0A1T4RT55</accession>
<dbReference type="Proteomes" id="UP000190637">
    <property type="component" value="Unassembled WGS sequence"/>
</dbReference>
<dbReference type="STRING" id="1122192.SAMN02745673_02962"/>
<sequence>MQYSLIDHGSAGNALNRYFTRFTGGPPGMSVDVILCPPNEADLARTRERELVDFDADMAAARHAEMVGALRNLRADVFADPVLARLWWLREHPDQVERLPQVGAALDDVVGHVDPSTGDDQIARVGGLFLGLMRELPGQEREYLVRSLAGWLGRAFHACGRPELGNELAEIAEGGAHFSSGT</sequence>
<gene>
    <name evidence="1" type="ORF">SAMN02745673_02962</name>
</gene>
<evidence type="ECO:0000313" key="1">
    <source>
        <dbReference type="EMBL" id="SKA19175.1"/>
    </source>
</evidence>
<dbReference type="AlphaFoldDB" id="A0A1T4RT55"/>
<keyword evidence="2" id="KW-1185">Reference proteome</keyword>
<reference evidence="1 2" key="1">
    <citation type="submission" date="2017-02" db="EMBL/GenBank/DDBJ databases">
        <authorList>
            <person name="Peterson S.W."/>
        </authorList>
    </citation>
    <scope>NUCLEOTIDE SEQUENCE [LARGE SCALE GENOMIC DNA]</scope>
    <source>
        <strain evidence="1 2">DSM 45154</strain>
    </source>
</reference>
<proteinExistence type="predicted"/>
<name>A0A1T4RT55_9ACTN</name>
<protein>
    <submittedName>
        <fullName evidence="1">Uncharacterized protein</fullName>
    </submittedName>
</protein>